<dbReference type="Gene3D" id="2.60.40.10">
    <property type="entry name" value="Immunoglobulins"/>
    <property type="match status" value="2"/>
</dbReference>
<dbReference type="AlphaFoldDB" id="A0A2X4TCA0"/>
<comment type="similarity">
    <text evidence="1">Belongs to the intimin/invasin family.</text>
</comment>
<proteinExistence type="inferred from homology"/>
<feature type="domain" description="Big-1" evidence="2">
    <location>
        <begin position="17"/>
        <end position="109"/>
    </location>
</feature>
<sequence>MESETLTFMPDVKSATLSAITADKTAAQANGADAVTLSVKVEDANHNPIPGAQISWTTTSATAILSASDTSTDAKGNASISVTSTTVENVSVVATMKEQAQTSPDLQFTVDNATAAVESLNADKTQAVANQNDFITLTARVVDANDHPVPDSPLKWQIVEGQATLAQRRPPPINRVAVASH</sequence>
<dbReference type="PANTHER" id="PTHR39576">
    <property type="entry name" value="ATTACHING AND EFFACING PROTEIN HOMOLOG-RELATED-RELATED"/>
    <property type="match status" value="1"/>
</dbReference>
<reference evidence="3 4" key="1">
    <citation type="submission" date="2018-06" db="EMBL/GenBank/DDBJ databases">
        <authorList>
            <consortium name="Pathogen Informatics"/>
            <person name="Doyle S."/>
        </authorList>
    </citation>
    <scope>NUCLEOTIDE SEQUENCE [LARGE SCALE GENOMIC DNA]</scope>
    <source>
        <strain evidence="3 4">NCTC7307</strain>
    </source>
</reference>
<protein>
    <submittedName>
        <fullName evidence="3">Intimin/invasin</fullName>
    </submittedName>
</protein>
<organism evidence="3 4">
    <name type="scientific">Salmonella enterica subsp. arizonae</name>
    <dbReference type="NCBI Taxonomy" id="59203"/>
    <lineage>
        <taxon>Bacteria</taxon>
        <taxon>Pseudomonadati</taxon>
        <taxon>Pseudomonadota</taxon>
        <taxon>Gammaproteobacteria</taxon>
        <taxon>Enterobacterales</taxon>
        <taxon>Enterobacteriaceae</taxon>
        <taxon>Salmonella</taxon>
    </lineage>
</organism>
<feature type="domain" description="Big-1" evidence="2">
    <location>
        <begin position="117"/>
        <end position="181"/>
    </location>
</feature>
<dbReference type="InterPro" id="IPR013783">
    <property type="entry name" value="Ig-like_fold"/>
</dbReference>
<dbReference type="SMART" id="SM00634">
    <property type="entry name" value="BID_1"/>
    <property type="match status" value="1"/>
</dbReference>
<dbReference type="PROSITE" id="PS51127">
    <property type="entry name" value="BIG1"/>
    <property type="match status" value="2"/>
</dbReference>
<evidence type="ECO:0000259" key="2">
    <source>
        <dbReference type="PROSITE" id="PS51127"/>
    </source>
</evidence>
<gene>
    <name evidence="3" type="primary">eae_3</name>
    <name evidence="3" type="ORF">NCTC7307_00082</name>
</gene>
<dbReference type="EMBL" id="LS483466">
    <property type="protein sequence ID" value="SQI19192.1"/>
    <property type="molecule type" value="Genomic_DNA"/>
</dbReference>
<keyword evidence="4" id="KW-1185">Reference proteome</keyword>
<dbReference type="InterPro" id="IPR003344">
    <property type="entry name" value="Big_1_dom"/>
</dbReference>
<evidence type="ECO:0000313" key="3">
    <source>
        <dbReference type="EMBL" id="SQI19192.1"/>
    </source>
</evidence>
<evidence type="ECO:0000256" key="1">
    <source>
        <dbReference type="ARBA" id="ARBA00010116"/>
    </source>
</evidence>
<dbReference type="SUPFAM" id="SSF49373">
    <property type="entry name" value="Invasin/intimin cell-adhesion fragments"/>
    <property type="match status" value="2"/>
</dbReference>
<dbReference type="Pfam" id="PF02369">
    <property type="entry name" value="Big_1"/>
    <property type="match status" value="2"/>
</dbReference>
<dbReference type="PANTHER" id="PTHR39576:SF2">
    <property type="entry name" value="ATTACHING AND EFFACING PROTEIN HOMOLOG-RELATED"/>
    <property type="match status" value="1"/>
</dbReference>
<dbReference type="Proteomes" id="UP000248731">
    <property type="component" value="Chromosome 1"/>
</dbReference>
<name>A0A2X4TCA0_SALER</name>
<dbReference type="InterPro" id="IPR008964">
    <property type="entry name" value="Invasin/intimin_cell_adhesion"/>
</dbReference>
<dbReference type="InterPro" id="IPR051715">
    <property type="entry name" value="Intimin-Invasin_domain"/>
</dbReference>
<evidence type="ECO:0000313" key="4">
    <source>
        <dbReference type="Proteomes" id="UP000248731"/>
    </source>
</evidence>
<dbReference type="GO" id="GO:0009279">
    <property type="term" value="C:cell outer membrane"/>
    <property type="evidence" value="ECO:0007669"/>
    <property type="project" value="TreeGrafter"/>
</dbReference>
<accession>A0A2X4TCA0</accession>